<sequence length="697" mass="71485">MTGALNLSSGLTFKIDGTDVLSGTTLGSGILSSSLTSVGALNVGSITSGFGSIDTGADNIITTGTMGSAGNTLFTGLSQTLSGTGNALTLSGVGANLAFTGAGLAQITTATSQNLSLMPGGNVGIGTTSPGAKLQVGTGATSNSSDSQVLIARVVDDTISGNGHAFSDSSDITRGGTIGYNSFDARIDIGGTANYDHYAAFQSAPTFGTGGTLSSYYGLYSGPAISSGILSSANGVYITDPTGAGAVTNNYGIRVEALAKGTNSNYAIYTSGTTPSLFGGNIQSSGSLTAGTNVIAGSTGLIGWSSRGGLTSSATGVYLWYNAAGTDFDRVAFGGTTNAFPALKRNGANLQIIAGDNSSNAGLFVTGSVGIGTTSPGAYKTYINGSLAVNSDTADKTGSTSWGTISDIRLKDIQGDYTLGLKEIMQLNAIKFNYKADNPLGIDSTNSYVGFAAQDVQKIIPEAISMRSDGYLRLNADPIMWAMLNAIKEQQGEIASQSAAIKAIPGLTFDSEKQTIIASNPIDFIKEAIFEGITTFKNAVNYLADVTFGGRVTFQDKDMAGYAKVNVGNSEVKVVFEKEYVNTPIVNITPLGQYDTKYWVADVTTKGFTIKISSTLAQEAQFNWSALSIKDAKTYESSGSVPSPTPITQSTTPTETVTPTVAPTNEPTNTPNPTPTIEPTIVPSLTPTLVASPSATP</sequence>
<feature type="compositionally biased region" description="Polar residues" evidence="1">
    <location>
        <begin position="685"/>
        <end position="697"/>
    </location>
</feature>
<dbReference type="PROSITE" id="PS51688">
    <property type="entry name" value="ICA"/>
    <property type="match status" value="1"/>
</dbReference>
<gene>
    <name evidence="3" type="ORF">COT75_00405</name>
</gene>
<dbReference type="Proteomes" id="UP000230093">
    <property type="component" value="Unassembled WGS sequence"/>
</dbReference>
<dbReference type="SUPFAM" id="SSF141086">
    <property type="entry name" value="Agglutinin HPA-like"/>
    <property type="match status" value="1"/>
</dbReference>
<feature type="region of interest" description="Disordered" evidence="1">
    <location>
        <begin position="635"/>
        <end position="697"/>
    </location>
</feature>
<dbReference type="AlphaFoldDB" id="A0A2H0WAF2"/>
<dbReference type="Pfam" id="PF13884">
    <property type="entry name" value="Peptidase_S74"/>
    <property type="match status" value="1"/>
</dbReference>
<proteinExistence type="predicted"/>
<evidence type="ECO:0000256" key="1">
    <source>
        <dbReference type="SAM" id="MobiDB-lite"/>
    </source>
</evidence>
<evidence type="ECO:0000313" key="4">
    <source>
        <dbReference type="Proteomes" id="UP000230093"/>
    </source>
</evidence>
<dbReference type="EMBL" id="PEZT01000001">
    <property type="protein sequence ID" value="PIS09646.1"/>
    <property type="molecule type" value="Genomic_DNA"/>
</dbReference>
<evidence type="ECO:0000313" key="3">
    <source>
        <dbReference type="EMBL" id="PIS09646.1"/>
    </source>
</evidence>
<dbReference type="InterPro" id="IPR037221">
    <property type="entry name" value="H-type_lectin_dom_sf"/>
</dbReference>
<organism evidence="3 4">
    <name type="scientific">Candidatus Beckwithbacteria bacterium CG10_big_fil_rev_8_21_14_0_10_34_10</name>
    <dbReference type="NCBI Taxonomy" id="1974495"/>
    <lineage>
        <taxon>Bacteria</taxon>
        <taxon>Candidatus Beckwithiibacteriota</taxon>
    </lineage>
</organism>
<protein>
    <recommendedName>
        <fullName evidence="2">Peptidase S74 domain-containing protein</fullName>
    </recommendedName>
</protein>
<accession>A0A2H0WAF2</accession>
<name>A0A2H0WAF2_9BACT</name>
<reference evidence="4" key="1">
    <citation type="submission" date="2017-09" db="EMBL/GenBank/DDBJ databases">
        <title>Depth-based differentiation of microbial function through sediment-hosted aquifers and enrichment of novel symbionts in the deep terrestrial subsurface.</title>
        <authorList>
            <person name="Probst A.J."/>
            <person name="Ladd B."/>
            <person name="Jarett J.K."/>
            <person name="Geller-Mcgrath D.E."/>
            <person name="Sieber C.M.K."/>
            <person name="Emerson J.B."/>
            <person name="Anantharaman K."/>
            <person name="Thomas B.C."/>
            <person name="Malmstrom R."/>
            <person name="Stieglmeier M."/>
            <person name="Klingl A."/>
            <person name="Woyke T."/>
            <person name="Ryan C.M."/>
            <person name="Banfield J.F."/>
        </authorList>
    </citation>
    <scope>NUCLEOTIDE SEQUENCE [LARGE SCALE GENOMIC DNA]</scope>
</reference>
<comment type="caution">
    <text evidence="3">The sequence shown here is derived from an EMBL/GenBank/DDBJ whole genome shotgun (WGS) entry which is preliminary data.</text>
</comment>
<feature type="domain" description="Peptidase S74" evidence="2">
    <location>
        <begin position="406"/>
        <end position="501"/>
    </location>
</feature>
<evidence type="ECO:0000259" key="2">
    <source>
        <dbReference type="PROSITE" id="PS51688"/>
    </source>
</evidence>
<feature type="compositionally biased region" description="Low complexity" evidence="1">
    <location>
        <begin position="646"/>
        <end position="669"/>
    </location>
</feature>
<dbReference type="InterPro" id="IPR030392">
    <property type="entry name" value="S74_ICA"/>
</dbReference>